<accession>A0A060HNB8</accession>
<feature type="transmembrane region" description="Helical" evidence="1">
    <location>
        <begin position="20"/>
        <end position="39"/>
    </location>
</feature>
<dbReference type="STRING" id="926571.NVIE_005160"/>
<dbReference type="Proteomes" id="UP000027093">
    <property type="component" value="Chromosome"/>
</dbReference>
<dbReference type="GeneID" id="74945778"/>
<sequence>MTTSFKQRLEDFAYNHPTLVAFAIATAAVSALAFAYSIFAAGAAGVHYVHNDVAQVAFHSAATDAKPGCLYA</sequence>
<evidence type="ECO:0000313" key="2">
    <source>
        <dbReference type="EMBL" id="AIC14712.1"/>
    </source>
</evidence>
<keyword evidence="1" id="KW-0472">Membrane</keyword>
<protein>
    <submittedName>
        <fullName evidence="2">Uncharacterized protein</fullName>
    </submittedName>
</protein>
<reference evidence="2 3" key="1">
    <citation type="journal article" date="2014" name="Int. J. Syst. Evol. Microbiol.">
        <title>Nitrososphaera viennensis gen. nov., sp. nov., an aerobic and mesophilic, ammonia-oxidizing archaeon from soil and a member of the archaeal phylum Thaumarchaeota.</title>
        <authorList>
            <person name="Stieglmeier M."/>
            <person name="Klingl A."/>
            <person name="Alves R.J."/>
            <person name="Rittmann S.K."/>
            <person name="Melcher M."/>
            <person name="Leisch N."/>
            <person name="Schleper C."/>
        </authorList>
    </citation>
    <scope>NUCLEOTIDE SEQUENCE [LARGE SCALE GENOMIC DNA]</scope>
    <source>
        <strain evidence="2">EN76</strain>
    </source>
</reference>
<keyword evidence="1" id="KW-0812">Transmembrane</keyword>
<dbReference type="AlphaFoldDB" id="A0A060HNB8"/>
<dbReference type="HOGENOM" id="CLU_2747966_0_0_2"/>
<organism evidence="2 3">
    <name type="scientific">Nitrososphaera viennensis EN76</name>
    <dbReference type="NCBI Taxonomy" id="926571"/>
    <lineage>
        <taxon>Archaea</taxon>
        <taxon>Nitrososphaerota</taxon>
        <taxon>Nitrososphaeria</taxon>
        <taxon>Nitrososphaerales</taxon>
        <taxon>Nitrososphaeraceae</taxon>
        <taxon>Nitrososphaera</taxon>
    </lineage>
</organism>
<dbReference type="KEGG" id="nvn:NVIE_005160"/>
<evidence type="ECO:0000313" key="3">
    <source>
        <dbReference type="Proteomes" id="UP000027093"/>
    </source>
</evidence>
<proteinExistence type="predicted"/>
<gene>
    <name evidence="2" type="ORF">NVIE_005160</name>
</gene>
<dbReference type="RefSeq" id="WP_075053875.1">
    <property type="nucleotide sequence ID" value="NZ_CP007536.1"/>
</dbReference>
<keyword evidence="3" id="KW-1185">Reference proteome</keyword>
<evidence type="ECO:0000256" key="1">
    <source>
        <dbReference type="SAM" id="Phobius"/>
    </source>
</evidence>
<keyword evidence="1" id="KW-1133">Transmembrane helix</keyword>
<dbReference type="EMBL" id="CP007536">
    <property type="protein sequence ID" value="AIC14712.1"/>
    <property type="molecule type" value="Genomic_DNA"/>
</dbReference>
<name>A0A060HNB8_9ARCH</name>